<evidence type="ECO:0000313" key="1">
    <source>
        <dbReference type="EMBL" id="KAH3685459.1"/>
    </source>
</evidence>
<organism evidence="1 2">
    <name type="scientific">Wickerhamomyces pijperi</name>
    <name type="common">Yeast</name>
    <name type="synonym">Pichia pijperi</name>
    <dbReference type="NCBI Taxonomy" id="599730"/>
    <lineage>
        <taxon>Eukaryota</taxon>
        <taxon>Fungi</taxon>
        <taxon>Dikarya</taxon>
        <taxon>Ascomycota</taxon>
        <taxon>Saccharomycotina</taxon>
        <taxon>Saccharomycetes</taxon>
        <taxon>Phaffomycetales</taxon>
        <taxon>Wickerhamomycetaceae</taxon>
        <taxon>Wickerhamomyces</taxon>
    </lineage>
</organism>
<comment type="caution">
    <text evidence="1">The sequence shown here is derived from an EMBL/GenBank/DDBJ whole genome shotgun (WGS) entry which is preliminary data.</text>
</comment>
<dbReference type="AlphaFoldDB" id="A0A9P8TNR5"/>
<proteinExistence type="predicted"/>
<accession>A0A9P8TNR5</accession>
<dbReference type="EMBL" id="JAEUBG010001988">
    <property type="protein sequence ID" value="KAH3685459.1"/>
    <property type="molecule type" value="Genomic_DNA"/>
</dbReference>
<reference evidence="1" key="2">
    <citation type="submission" date="2021-01" db="EMBL/GenBank/DDBJ databases">
        <authorList>
            <person name="Schikora-Tamarit M.A."/>
        </authorList>
    </citation>
    <scope>NUCLEOTIDE SEQUENCE</scope>
    <source>
        <strain evidence="1">CBS2887</strain>
    </source>
</reference>
<protein>
    <submittedName>
        <fullName evidence="1">Uncharacterized protein</fullName>
    </submittedName>
</protein>
<gene>
    <name evidence="1" type="ORF">WICPIJ_003574</name>
</gene>
<dbReference type="Proteomes" id="UP000774326">
    <property type="component" value="Unassembled WGS sequence"/>
</dbReference>
<sequence>MYVDNVDNCSELNPLSSFPADFEPVISSIDKTVTDSLVSDGVEGNITGEHDGDWAMIPFFLDSVVCGEVLLQLENFKVSLQHTEEHIWVVLNIDHQVERLAWIVIKWTTHRADTAIRVLWVELVQ</sequence>
<keyword evidence="2" id="KW-1185">Reference proteome</keyword>
<reference evidence="1" key="1">
    <citation type="journal article" date="2021" name="Open Biol.">
        <title>Shared evolutionary footprints suggest mitochondrial oxidative damage underlies multiple complex I losses in fungi.</title>
        <authorList>
            <person name="Schikora-Tamarit M.A."/>
            <person name="Marcet-Houben M."/>
            <person name="Nosek J."/>
            <person name="Gabaldon T."/>
        </authorList>
    </citation>
    <scope>NUCLEOTIDE SEQUENCE</scope>
    <source>
        <strain evidence="1">CBS2887</strain>
    </source>
</reference>
<evidence type="ECO:0000313" key="2">
    <source>
        <dbReference type="Proteomes" id="UP000774326"/>
    </source>
</evidence>
<name>A0A9P8TNR5_WICPI</name>